<evidence type="ECO:0000256" key="2">
    <source>
        <dbReference type="ARBA" id="ARBA00022490"/>
    </source>
</evidence>
<dbReference type="InterPro" id="IPR036412">
    <property type="entry name" value="HAD-like_sf"/>
</dbReference>
<comment type="subcellular location">
    <subcellularLocation>
        <location evidence="1 7">Cytoplasm</location>
    </subcellularLocation>
</comment>
<dbReference type="NCBIfam" id="TIGR01662">
    <property type="entry name" value="HAD-SF-IIIA"/>
    <property type="match status" value="1"/>
</dbReference>
<evidence type="ECO:0000256" key="10">
    <source>
        <dbReference type="PIRSR" id="PIRSR004682-4"/>
    </source>
</evidence>
<dbReference type="Proteomes" id="UP000179264">
    <property type="component" value="Unassembled WGS sequence"/>
</dbReference>
<dbReference type="Gene3D" id="3.40.50.1000">
    <property type="entry name" value="HAD superfamily/HAD-like"/>
    <property type="match status" value="1"/>
</dbReference>
<evidence type="ECO:0000256" key="7">
    <source>
        <dbReference type="PIRNR" id="PIRNR004682"/>
    </source>
</evidence>
<keyword evidence="2 7" id="KW-0963">Cytoplasm</keyword>
<sequence length="196" mass="22328">MKNRALFIDRDGVINHMILQKNGNFDSPQNPAQIMLVDGVVDVILLMNNLNIPVIEVSNQPGVALGKMNWQLLENIENKIHSLLNERGVHIHKSYRCFHHPESGISDLKMICQCRKPNPGLLLQATSEYKLDLEQCIILGDNATDMEAGRKIGCRTILFFHTNDLPHKIKTKETYPAEFRVRSHAEVIPILKKLFL</sequence>
<keyword evidence="4 7" id="KW-0378">Hydrolase</keyword>
<feature type="binding site" evidence="10">
    <location>
        <position position="11"/>
    </location>
    <ligand>
        <name>Mg(2+)</name>
        <dbReference type="ChEBI" id="CHEBI:18420"/>
    </ligand>
</feature>
<dbReference type="EMBL" id="MHVL01000028">
    <property type="protein sequence ID" value="OHA93048.1"/>
    <property type="molecule type" value="Genomic_DNA"/>
</dbReference>
<dbReference type="PANTHER" id="PTHR42891:SF1">
    <property type="entry name" value="D-GLYCERO-BETA-D-MANNO-HEPTOSE-1,7-BISPHOSPHATE 7-PHOSPHATASE"/>
    <property type="match status" value="1"/>
</dbReference>
<dbReference type="InterPro" id="IPR023214">
    <property type="entry name" value="HAD_sf"/>
</dbReference>
<feature type="site" description="Stabilizes the phosphoryl group" evidence="9">
    <location>
        <position position="58"/>
    </location>
</feature>
<dbReference type="Pfam" id="PF13242">
    <property type="entry name" value="Hydrolase_like"/>
    <property type="match status" value="1"/>
</dbReference>
<dbReference type="PIRSF" id="PIRSF004682">
    <property type="entry name" value="GmhB"/>
    <property type="match status" value="1"/>
</dbReference>
<evidence type="ECO:0000256" key="3">
    <source>
        <dbReference type="ARBA" id="ARBA00022723"/>
    </source>
</evidence>
<accession>A0A1G2T7Q5</accession>
<evidence type="ECO:0000256" key="6">
    <source>
        <dbReference type="ARBA" id="ARBA00031828"/>
    </source>
</evidence>
<comment type="similarity">
    <text evidence="7">Belongs to the gmhB family.</text>
</comment>
<reference evidence="11 12" key="1">
    <citation type="journal article" date="2016" name="Nat. Commun.">
        <title>Thousands of microbial genomes shed light on interconnected biogeochemical processes in an aquifer system.</title>
        <authorList>
            <person name="Anantharaman K."/>
            <person name="Brown C.T."/>
            <person name="Hug L.A."/>
            <person name="Sharon I."/>
            <person name="Castelle C.J."/>
            <person name="Probst A.J."/>
            <person name="Thomas B.C."/>
            <person name="Singh A."/>
            <person name="Wilkins M.J."/>
            <person name="Karaoz U."/>
            <person name="Brodie E.L."/>
            <person name="Williams K.H."/>
            <person name="Hubbard S.S."/>
            <person name="Banfield J.F."/>
        </authorList>
    </citation>
    <scope>NUCLEOTIDE SEQUENCE [LARGE SCALE GENOMIC DNA]</scope>
</reference>
<comment type="caution">
    <text evidence="11">The sequence shown here is derived from an EMBL/GenBank/DDBJ whole genome shotgun (WGS) entry which is preliminary data.</text>
</comment>
<feature type="binding site" evidence="10">
    <location>
        <position position="97"/>
    </location>
    <ligand>
        <name>Zn(2+)</name>
        <dbReference type="ChEBI" id="CHEBI:29105"/>
    </ligand>
</feature>
<dbReference type="PANTHER" id="PTHR42891">
    <property type="entry name" value="D-GLYCERO-BETA-D-MANNO-HEPTOSE-1,7-BISPHOSPHATE 7-PHOSPHATASE"/>
    <property type="match status" value="1"/>
</dbReference>
<dbReference type="GO" id="GO:0016791">
    <property type="term" value="F:phosphatase activity"/>
    <property type="evidence" value="ECO:0007669"/>
    <property type="project" value="InterPro"/>
</dbReference>
<evidence type="ECO:0000313" key="11">
    <source>
        <dbReference type="EMBL" id="OHA93048.1"/>
    </source>
</evidence>
<evidence type="ECO:0000256" key="1">
    <source>
        <dbReference type="ARBA" id="ARBA00004496"/>
    </source>
</evidence>
<evidence type="ECO:0000256" key="8">
    <source>
        <dbReference type="PIRSR" id="PIRSR004682-1"/>
    </source>
</evidence>
<feature type="site" description="Contributes to substrate recognition" evidence="9">
    <location>
        <position position="115"/>
    </location>
</feature>
<dbReference type="EC" id="3.1.3.-" evidence="7"/>
<feature type="binding site" evidence="10">
    <location>
        <position position="99"/>
    </location>
    <ligand>
        <name>Zn(2+)</name>
        <dbReference type="ChEBI" id="CHEBI:29105"/>
    </ligand>
</feature>
<feature type="binding site" evidence="10">
    <location>
        <position position="9"/>
    </location>
    <ligand>
        <name>Mg(2+)</name>
        <dbReference type="ChEBI" id="CHEBI:18420"/>
    </ligand>
</feature>
<proteinExistence type="inferred from homology"/>
<dbReference type="GO" id="GO:0005975">
    <property type="term" value="P:carbohydrate metabolic process"/>
    <property type="evidence" value="ECO:0007669"/>
    <property type="project" value="InterPro"/>
</dbReference>
<evidence type="ECO:0000313" key="12">
    <source>
        <dbReference type="Proteomes" id="UP000179264"/>
    </source>
</evidence>
<dbReference type="InterPro" id="IPR006549">
    <property type="entry name" value="HAD-SF_hydro_IIIA"/>
</dbReference>
<feature type="active site" description="Nucleophile" evidence="8">
    <location>
        <position position="11"/>
    </location>
</feature>
<feature type="binding site" evidence="10">
    <location>
        <position position="114"/>
    </location>
    <ligand>
        <name>Zn(2+)</name>
        <dbReference type="ChEBI" id="CHEBI:29105"/>
    </ligand>
</feature>
<keyword evidence="5 7" id="KW-0119">Carbohydrate metabolism</keyword>
<dbReference type="SUPFAM" id="SSF56784">
    <property type="entry name" value="HAD-like"/>
    <property type="match status" value="1"/>
</dbReference>
<comment type="cofactor">
    <cofactor evidence="10">
        <name>Zn(2+)</name>
        <dbReference type="ChEBI" id="CHEBI:29105"/>
    </cofactor>
</comment>
<gene>
    <name evidence="11" type="ORF">A2W58_02165</name>
</gene>
<dbReference type="GO" id="GO:0046872">
    <property type="term" value="F:metal ion binding"/>
    <property type="evidence" value="ECO:0007669"/>
    <property type="project" value="UniProtKB-KW"/>
</dbReference>
<feature type="binding site" evidence="10">
    <location>
        <position position="112"/>
    </location>
    <ligand>
        <name>Zn(2+)</name>
        <dbReference type="ChEBI" id="CHEBI:29105"/>
    </ligand>
</feature>
<keyword evidence="3 10" id="KW-0479">Metal-binding</keyword>
<dbReference type="InterPro" id="IPR004446">
    <property type="entry name" value="Heptose_bisP_phosphatase"/>
</dbReference>
<keyword evidence="10" id="KW-0460">Magnesium</keyword>
<keyword evidence="10" id="KW-0862">Zinc</keyword>
<feature type="active site" description="Nucleophile" evidence="8">
    <location>
        <position position="9"/>
    </location>
</feature>
<dbReference type="InterPro" id="IPR006543">
    <property type="entry name" value="Histidinol-phos"/>
</dbReference>
<feature type="binding site" evidence="10">
    <location>
        <position position="141"/>
    </location>
    <ligand>
        <name>Mg(2+)</name>
        <dbReference type="ChEBI" id="CHEBI:18420"/>
    </ligand>
</feature>
<evidence type="ECO:0000256" key="5">
    <source>
        <dbReference type="ARBA" id="ARBA00023277"/>
    </source>
</evidence>
<comment type="cofactor">
    <cofactor evidence="10">
        <name>Mg(2+)</name>
        <dbReference type="ChEBI" id="CHEBI:18420"/>
    </cofactor>
</comment>
<feature type="site" description="Stabilizes the phosphoryl group" evidence="9">
    <location>
        <position position="116"/>
    </location>
</feature>
<organism evidence="11 12">
    <name type="scientific">Candidatus Zambryskibacteria bacterium RIFCSPHIGHO2_02_38_10.5</name>
    <dbReference type="NCBI Taxonomy" id="1802742"/>
    <lineage>
        <taxon>Bacteria</taxon>
        <taxon>Candidatus Zambryskiibacteriota</taxon>
    </lineage>
</organism>
<evidence type="ECO:0000256" key="4">
    <source>
        <dbReference type="ARBA" id="ARBA00022801"/>
    </source>
</evidence>
<evidence type="ECO:0000256" key="9">
    <source>
        <dbReference type="PIRSR" id="PIRSR004682-3"/>
    </source>
</evidence>
<dbReference type="NCBIfam" id="TIGR01656">
    <property type="entry name" value="Histidinol-ppas"/>
    <property type="match status" value="1"/>
</dbReference>
<name>A0A1G2T7Q5_9BACT</name>
<protein>
    <recommendedName>
        <fullName evidence="6 7">D,D-heptose 1,7-bisphosphate phosphatase</fullName>
        <ecNumber evidence="7">3.1.3.-</ecNumber>
    </recommendedName>
</protein>
<dbReference type="GO" id="GO:0005737">
    <property type="term" value="C:cytoplasm"/>
    <property type="evidence" value="ECO:0007669"/>
    <property type="project" value="UniProtKB-SubCell"/>
</dbReference>
<dbReference type="AlphaFoldDB" id="A0A1G2T7Q5"/>